<comment type="caution">
    <text evidence="2">The sequence shown here is derived from an EMBL/GenBank/DDBJ whole genome shotgun (WGS) entry which is preliminary data.</text>
</comment>
<dbReference type="Proteomes" id="UP000037035">
    <property type="component" value="Unassembled WGS sequence"/>
</dbReference>
<evidence type="ECO:0000256" key="1">
    <source>
        <dbReference type="SAM" id="MobiDB-lite"/>
    </source>
</evidence>
<organism evidence="2 3">
    <name type="scientific">Puccinia sorghi</name>
    <dbReference type="NCBI Taxonomy" id="27349"/>
    <lineage>
        <taxon>Eukaryota</taxon>
        <taxon>Fungi</taxon>
        <taxon>Dikarya</taxon>
        <taxon>Basidiomycota</taxon>
        <taxon>Pucciniomycotina</taxon>
        <taxon>Pucciniomycetes</taxon>
        <taxon>Pucciniales</taxon>
        <taxon>Pucciniaceae</taxon>
        <taxon>Puccinia</taxon>
    </lineage>
</organism>
<sequence>MGCCPAAKIKESLLPEAILAKLPSDLASVKEIIFQRRPITITMIRECLNSKCQEMPAPSAVPAIKQESALKEKSAPSKQSTGKDYPQFSMLHETPSKTHGQSCLHIPTQHRIQFWRVISSH</sequence>
<gene>
    <name evidence="2" type="ORF">VP01_912g2</name>
</gene>
<dbReference type="EMBL" id="LAVV01014749">
    <property type="protein sequence ID" value="KNZ44471.1"/>
    <property type="molecule type" value="Genomic_DNA"/>
</dbReference>
<feature type="region of interest" description="Disordered" evidence="1">
    <location>
        <begin position="63"/>
        <end position="103"/>
    </location>
</feature>
<reference evidence="2 3" key="1">
    <citation type="submission" date="2015-08" db="EMBL/GenBank/DDBJ databases">
        <title>Next Generation Sequencing and Analysis of the Genome of Puccinia sorghi L Schw, the Causal Agent of Maize Common Rust.</title>
        <authorList>
            <person name="Rochi L."/>
            <person name="Burguener G."/>
            <person name="Darino M."/>
            <person name="Turjanski A."/>
            <person name="Kreff E."/>
            <person name="Dieguez M.J."/>
            <person name="Sacco F."/>
        </authorList>
    </citation>
    <scope>NUCLEOTIDE SEQUENCE [LARGE SCALE GENOMIC DNA]</scope>
    <source>
        <strain evidence="2 3">RO10H11247</strain>
    </source>
</reference>
<protein>
    <submittedName>
        <fullName evidence="2">Uncharacterized protein</fullName>
    </submittedName>
</protein>
<evidence type="ECO:0000313" key="2">
    <source>
        <dbReference type="EMBL" id="KNZ44471.1"/>
    </source>
</evidence>
<dbReference type="AlphaFoldDB" id="A0A0L6U7J7"/>
<proteinExistence type="predicted"/>
<accession>A0A0L6U7J7</accession>
<name>A0A0L6U7J7_9BASI</name>
<dbReference type="VEuPathDB" id="FungiDB:VP01_912g2"/>
<keyword evidence="3" id="KW-1185">Reference proteome</keyword>
<evidence type="ECO:0000313" key="3">
    <source>
        <dbReference type="Proteomes" id="UP000037035"/>
    </source>
</evidence>